<dbReference type="AlphaFoldDB" id="A0A336N453"/>
<evidence type="ECO:0000313" key="3">
    <source>
        <dbReference type="Proteomes" id="UP000253728"/>
    </source>
</evidence>
<name>A0A336N453_AGGAP</name>
<sequence length="108" mass="12166">MKTEIINLLQTTQALDGGNQGINARDVHRLLKVGRDYSKWIKARINQAGFIENQDFAIVQSLVVDLPKLASKESDCFLHDKMGEQKKPEEDTIGLIISLPLIWQSTFA</sequence>
<accession>A0A336N453</accession>
<dbReference type="EMBL" id="UFSP01000001">
    <property type="protein sequence ID" value="SSY94806.1"/>
    <property type="molecule type" value="Genomic_DNA"/>
</dbReference>
<dbReference type="Proteomes" id="UP000253728">
    <property type="component" value="Unassembled WGS sequence"/>
</dbReference>
<evidence type="ECO:0000313" key="2">
    <source>
        <dbReference type="EMBL" id="SSY94806.1"/>
    </source>
</evidence>
<dbReference type="Pfam" id="PF08346">
    <property type="entry name" value="AntA"/>
    <property type="match status" value="1"/>
</dbReference>
<reference evidence="2 3" key="1">
    <citation type="submission" date="2018-06" db="EMBL/GenBank/DDBJ databases">
        <authorList>
            <consortium name="Pathogen Informatics"/>
            <person name="Doyle S."/>
        </authorList>
    </citation>
    <scope>NUCLEOTIDE SEQUENCE [LARGE SCALE GENOMIC DNA]</scope>
    <source>
        <strain evidence="2 3">NCTC5908</strain>
    </source>
</reference>
<evidence type="ECO:0000259" key="1">
    <source>
        <dbReference type="Pfam" id="PF08346"/>
    </source>
</evidence>
<dbReference type="InterPro" id="IPR013557">
    <property type="entry name" value="AntA/B_antirep"/>
</dbReference>
<protein>
    <submittedName>
        <fullName evidence="2">Phage anti-repressor protein</fullName>
    </submittedName>
</protein>
<gene>
    <name evidence="2" type="ORF">NCTC5908_01028</name>
</gene>
<organism evidence="2 3">
    <name type="scientific">Aggregatibacter aphrophilus</name>
    <name type="common">Haemophilus aphrophilus</name>
    <dbReference type="NCBI Taxonomy" id="732"/>
    <lineage>
        <taxon>Bacteria</taxon>
        <taxon>Pseudomonadati</taxon>
        <taxon>Pseudomonadota</taxon>
        <taxon>Gammaproteobacteria</taxon>
        <taxon>Pasteurellales</taxon>
        <taxon>Pasteurellaceae</taxon>
        <taxon>Aggregatibacter</taxon>
    </lineage>
</organism>
<feature type="domain" description="AntA/AntB antirepressor" evidence="1">
    <location>
        <begin position="22"/>
        <end position="60"/>
    </location>
</feature>
<proteinExistence type="predicted"/>